<feature type="compositionally biased region" description="Polar residues" evidence="1">
    <location>
        <begin position="10"/>
        <end position="51"/>
    </location>
</feature>
<feature type="region of interest" description="Disordered" evidence="1">
    <location>
        <begin position="1"/>
        <end position="80"/>
    </location>
</feature>
<gene>
    <name evidence="2" type="ORF">BU16DRAFT_559698</name>
</gene>
<keyword evidence="3" id="KW-1185">Reference proteome</keyword>
<evidence type="ECO:0000313" key="3">
    <source>
        <dbReference type="Proteomes" id="UP000799750"/>
    </source>
</evidence>
<reference evidence="2" key="1">
    <citation type="journal article" date="2020" name="Stud. Mycol.">
        <title>101 Dothideomycetes genomes: a test case for predicting lifestyles and emergence of pathogens.</title>
        <authorList>
            <person name="Haridas S."/>
            <person name="Albert R."/>
            <person name="Binder M."/>
            <person name="Bloem J."/>
            <person name="Labutti K."/>
            <person name="Salamov A."/>
            <person name="Andreopoulos B."/>
            <person name="Baker S."/>
            <person name="Barry K."/>
            <person name="Bills G."/>
            <person name="Bluhm B."/>
            <person name="Cannon C."/>
            <person name="Castanera R."/>
            <person name="Culley D."/>
            <person name="Daum C."/>
            <person name="Ezra D."/>
            <person name="Gonzalez J."/>
            <person name="Henrissat B."/>
            <person name="Kuo A."/>
            <person name="Liang C."/>
            <person name="Lipzen A."/>
            <person name="Lutzoni F."/>
            <person name="Magnuson J."/>
            <person name="Mondo S."/>
            <person name="Nolan M."/>
            <person name="Ohm R."/>
            <person name="Pangilinan J."/>
            <person name="Park H.-J."/>
            <person name="Ramirez L."/>
            <person name="Alfaro M."/>
            <person name="Sun H."/>
            <person name="Tritt A."/>
            <person name="Yoshinaga Y."/>
            <person name="Zwiers L.-H."/>
            <person name="Turgeon B."/>
            <person name="Goodwin S."/>
            <person name="Spatafora J."/>
            <person name="Crous P."/>
            <person name="Grigoriev I."/>
        </authorList>
    </citation>
    <scope>NUCLEOTIDE SEQUENCE</scope>
    <source>
        <strain evidence="2">CBS 269.34</strain>
    </source>
</reference>
<name>A0A6A6R3K1_9PEZI</name>
<evidence type="ECO:0000313" key="2">
    <source>
        <dbReference type="EMBL" id="KAF2497977.1"/>
    </source>
</evidence>
<protein>
    <submittedName>
        <fullName evidence="2">Uncharacterized protein</fullName>
    </submittedName>
</protein>
<dbReference type="Proteomes" id="UP000799750">
    <property type="component" value="Unassembled WGS sequence"/>
</dbReference>
<evidence type="ECO:0000256" key="1">
    <source>
        <dbReference type="SAM" id="MobiDB-lite"/>
    </source>
</evidence>
<organism evidence="2 3">
    <name type="scientific">Lophium mytilinum</name>
    <dbReference type="NCBI Taxonomy" id="390894"/>
    <lineage>
        <taxon>Eukaryota</taxon>
        <taxon>Fungi</taxon>
        <taxon>Dikarya</taxon>
        <taxon>Ascomycota</taxon>
        <taxon>Pezizomycotina</taxon>
        <taxon>Dothideomycetes</taxon>
        <taxon>Pleosporomycetidae</taxon>
        <taxon>Mytilinidiales</taxon>
        <taxon>Mytilinidiaceae</taxon>
        <taxon>Lophium</taxon>
    </lineage>
</organism>
<dbReference type="AlphaFoldDB" id="A0A6A6R3K1"/>
<sequence length="110" mass="11923">MTKADFVASNAYTGTEESIGSSETRDNTNNTEHAQQDSAASEDISSFNNSDRMPDADEESLMGSGLSGQQENPPNTKEKTTKMQQFLVIATAFATVFQTSGTLHGFCLFR</sequence>
<dbReference type="EMBL" id="MU004186">
    <property type="protein sequence ID" value="KAF2497977.1"/>
    <property type="molecule type" value="Genomic_DNA"/>
</dbReference>
<accession>A0A6A6R3K1</accession>
<proteinExistence type="predicted"/>